<name>A0AAV4RET5_9ARAC</name>
<sequence length="162" mass="17586">MSKTLPKVNAIVLLLLPCPSFGLFMTYMNVTRGPQFQSSEKACVRCRRRKNRAQPKSPPERASHPTRENRPLSAGGLTRGPPRNNFSASRPTARAGISGVTWCHVSGAASFHHNHTCAPRAAPPWAAALGALSLAWLCLGSLLEEREGFELKGESDLQGVEK</sequence>
<keyword evidence="3" id="KW-1185">Reference proteome</keyword>
<dbReference type="AlphaFoldDB" id="A0AAV4RET5"/>
<comment type="caution">
    <text evidence="2">The sequence shown here is derived from an EMBL/GenBank/DDBJ whole genome shotgun (WGS) entry which is preliminary data.</text>
</comment>
<dbReference type="Proteomes" id="UP001054837">
    <property type="component" value="Unassembled WGS sequence"/>
</dbReference>
<feature type="compositionally biased region" description="Basic and acidic residues" evidence="1">
    <location>
        <begin position="58"/>
        <end position="70"/>
    </location>
</feature>
<gene>
    <name evidence="2" type="ORF">CDAR_287051</name>
</gene>
<reference evidence="2 3" key="1">
    <citation type="submission" date="2021-06" db="EMBL/GenBank/DDBJ databases">
        <title>Caerostris darwini draft genome.</title>
        <authorList>
            <person name="Kono N."/>
            <person name="Arakawa K."/>
        </authorList>
    </citation>
    <scope>NUCLEOTIDE SEQUENCE [LARGE SCALE GENOMIC DNA]</scope>
</reference>
<evidence type="ECO:0000256" key="1">
    <source>
        <dbReference type="SAM" id="MobiDB-lite"/>
    </source>
</evidence>
<organism evidence="2 3">
    <name type="scientific">Caerostris darwini</name>
    <dbReference type="NCBI Taxonomy" id="1538125"/>
    <lineage>
        <taxon>Eukaryota</taxon>
        <taxon>Metazoa</taxon>
        <taxon>Ecdysozoa</taxon>
        <taxon>Arthropoda</taxon>
        <taxon>Chelicerata</taxon>
        <taxon>Arachnida</taxon>
        <taxon>Araneae</taxon>
        <taxon>Araneomorphae</taxon>
        <taxon>Entelegynae</taxon>
        <taxon>Araneoidea</taxon>
        <taxon>Araneidae</taxon>
        <taxon>Caerostris</taxon>
    </lineage>
</organism>
<evidence type="ECO:0000313" key="2">
    <source>
        <dbReference type="EMBL" id="GIY19471.1"/>
    </source>
</evidence>
<feature type="region of interest" description="Disordered" evidence="1">
    <location>
        <begin position="46"/>
        <end position="91"/>
    </location>
</feature>
<accession>A0AAV4RET5</accession>
<dbReference type="EMBL" id="BPLQ01006044">
    <property type="protein sequence ID" value="GIY19471.1"/>
    <property type="molecule type" value="Genomic_DNA"/>
</dbReference>
<evidence type="ECO:0000313" key="3">
    <source>
        <dbReference type="Proteomes" id="UP001054837"/>
    </source>
</evidence>
<proteinExistence type="predicted"/>
<protein>
    <submittedName>
        <fullName evidence="2">Uncharacterized protein</fullName>
    </submittedName>
</protein>